<dbReference type="PANTHER" id="PTHR38788">
    <property type="entry name" value="CLR5 DOMAIN-CONTAINING PROTEIN"/>
    <property type="match status" value="1"/>
</dbReference>
<comment type="caution">
    <text evidence="3">The sequence shown here is derived from an EMBL/GenBank/DDBJ whole genome shotgun (WGS) entry which is preliminary data.</text>
</comment>
<evidence type="ECO:0000313" key="4">
    <source>
        <dbReference type="Proteomes" id="UP001498421"/>
    </source>
</evidence>
<dbReference type="Pfam" id="PF14420">
    <property type="entry name" value="Clr5"/>
    <property type="match status" value="1"/>
</dbReference>
<feature type="domain" description="Clr5" evidence="2">
    <location>
        <begin position="4"/>
        <end position="55"/>
    </location>
</feature>
<sequence length="243" mass="27256">MAVKPWEEHRVAIIRLYIHQARTLEDVRAIMKDEHGFEASIRSYRHHFDLWKVGKYNCKRRRQERREHATRMLLPSLPRTPDEAPVSVLDGFSADGGGSSSSARSVSARHGGGRRTRKQRALPDRATTEHRLVNAVTRFPAQFCGTSVPQNLAMLLNDNGILAPGKVEMGLHQPSDNNPGWNMTRSASSAFQLSGQEPLDCYRLPYDDTVPRCMPDMFGEGLRQLSTMYDHVPQSDGSGTSLS</sequence>
<keyword evidence="4" id="KW-1185">Reference proteome</keyword>
<dbReference type="PANTHER" id="PTHR38788:SF3">
    <property type="entry name" value="CLR5 DOMAIN-CONTAINING PROTEIN"/>
    <property type="match status" value="1"/>
</dbReference>
<evidence type="ECO:0000259" key="2">
    <source>
        <dbReference type="Pfam" id="PF14420"/>
    </source>
</evidence>
<dbReference type="Proteomes" id="UP001498421">
    <property type="component" value="Unassembled WGS sequence"/>
</dbReference>
<dbReference type="InterPro" id="IPR025676">
    <property type="entry name" value="Clr5_dom"/>
</dbReference>
<gene>
    <name evidence="3" type="ORF">QQZ08_012261</name>
</gene>
<reference evidence="3 4" key="1">
    <citation type="journal article" date="2025" name="Microbiol. Resour. Announc.">
        <title>Draft genome sequences for Neonectria magnoliae and Neonectria punicea, canker pathogens of Liriodendron tulipifera and Acer saccharum in West Virginia.</title>
        <authorList>
            <person name="Petronek H.M."/>
            <person name="Kasson M.T."/>
            <person name="Metheny A.M."/>
            <person name="Stauder C.M."/>
            <person name="Lovett B."/>
            <person name="Lynch S.C."/>
            <person name="Garnas J.R."/>
            <person name="Kasson L.R."/>
            <person name="Stajich J.E."/>
        </authorList>
    </citation>
    <scope>NUCLEOTIDE SEQUENCE [LARGE SCALE GENOMIC DNA]</scope>
    <source>
        <strain evidence="3 4">NRRL 64651</strain>
    </source>
</reference>
<dbReference type="EMBL" id="JAZAVK010000231">
    <property type="protein sequence ID" value="KAK7415779.1"/>
    <property type="molecule type" value="Genomic_DNA"/>
</dbReference>
<feature type="region of interest" description="Disordered" evidence="1">
    <location>
        <begin position="76"/>
        <end position="125"/>
    </location>
</feature>
<protein>
    <recommendedName>
        <fullName evidence="2">Clr5 domain-containing protein</fullName>
    </recommendedName>
</protein>
<name>A0ABR1H3T7_9HYPO</name>
<evidence type="ECO:0000256" key="1">
    <source>
        <dbReference type="SAM" id="MobiDB-lite"/>
    </source>
</evidence>
<accession>A0ABR1H3T7</accession>
<organism evidence="3 4">
    <name type="scientific">Neonectria magnoliae</name>
    <dbReference type="NCBI Taxonomy" id="2732573"/>
    <lineage>
        <taxon>Eukaryota</taxon>
        <taxon>Fungi</taxon>
        <taxon>Dikarya</taxon>
        <taxon>Ascomycota</taxon>
        <taxon>Pezizomycotina</taxon>
        <taxon>Sordariomycetes</taxon>
        <taxon>Hypocreomycetidae</taxon>
        <taxon>Hypocreales</taxon>
        <taxon>Nectriaceae</taxon>
        <taxon>Neonectria</taxon>
    </lineage>
</organism>
<evidence type="ECO:0000313" key="3">
    <source>
        <dbReference type="EMBL" id="KAK7415779.1"/>
    </source>
</evidence>
<proteinExistence type="predicted"/>
<feature type="compositionally biased region" description="Low complexity" evidence="1">
    <location>
        <begin position="100"/>
        <end position="109"/>
    </location>
</feature>
<feature type="compositionally biased region" description="Basic residues" evidence="1">
    <location>
        <begin position="111"/>
        <end position="120"/>
    </location>
</feature>